<feature type="domain" description="ABC-2 type transporter transmembrane" evidence="7">
    <location>
        <begin position="23"/>
        <end position="384"/>
    </location>
</feature>
<dbReference type="PATRIC" id="fig|1293598.4.peg.2030"/>
<feature type="transmembrane region" description="Helical" evidence="6">
    <location>
        <begin position="180"/>
        <end position="204"/>
    </location>
</feature>
<evidence type="ECO:0000256" key="6">
    <source>
        <dbReference type="SAM" id="Phobius"/>
    </source>
</evidence>
<evidence type="ECO:0000256" key="2">
    <source>
        <dbReference type="ARBA" id="ARBA00022475"/>
    </source>
</evidence>
<reference evidence="8 9" key="1">
    <citation type="journal article" date="2015" name="Genome Announc.">
        <title>Expanding the biotechnology potential of lactobacilli through comparative genomics of 213 strains and associated genera.</title>
        <authorList>
            <person name="Sun Z."/>
            <person name="Harris H.M."/>
            <person name="McCann A."/>
            <person name="Guo C."/>
            <person name="Argimon S."/>
            <person name="Zhang W."/>
            <person name="Yang X."/>
            <person name="Jeffery I.B."/>
            <person name="Cooney J.C."/>
            <person name="Kagawa T.F."/>
            <person name="Liu W."/>
            <person name="Song Y."/>
            <person name="Salvetti E."/>
            <person name="Wrobel A."/>
            <person name="Rasinkangas P."/>
            <person name="Parkhill J."/>
            <person name="Rea M.C."/>
            <person name="O'Sullivan O."/>
            <person name="Ritari J."/>
            <person name="Douillard F.P."/>
            <person name="Paul Ross R."/>
            <person name="Yang R."/>
            <person name="Briner A.E."/>
            <person name="Felis G.E."/>
            <person name="de Vos W.M."/>
            <person name="Barrangou R."/>
            <person name="Klaenhammer T.R."/>
            <person name="Caufield P.W."/>
            <person name="Cui Y."/>
            <person name="Zhang H."/>
            <person name="O'Toole P.W."/>
        </authorList>
    </citation>
    <scope>NUCLEOTIDE SEQUENCE [LARGE SCALE GENOMIC DNA]</scope>
    <source>
        <strain evidence="8 9">DSM 24301</strain>
    </source>
</reference>
<evidence type="ECO:0000256" key="3">
    <source>
        <dbReference type="ARBA" id="ARBA00022692"/>
    </source>
</evidence>
<dbReference type="InterPro" id="IPR051449">
    <property type="entry name" value="ABC-2_transporter_component"/>
</dbReference>
<dbReference type="Proteomes" id="UP000050969">
    <property type="component" value="Unassembled WGS sequence"/>
</dbReference>
<dbReference type="Pfam" id="PF12698">
    <property type="entry name" value="ABC2_membrane_3"/>
    <property type="match status" value="1"/>
</dbReference>
<feature type="transmembrane region" description="Helical" evidence="6">
    <location>
        <begin position="365"/>
        <end position="387"/>
    </location>
</feature>
<evidence type="ECO:0000313" key="9">
    <source>
        <dbReference type="Proteomes" id="UP000050969"/>
    </source>
</evidence>
<keyword evidence="9" id="KW-1185">Reference proteome</keyword>
<dbReference type="PANTHER" id="PTHR30294">
    <property type="entry name" value="MEMBRANE COMPONENT OF ABC TRANSPORTER YHHJ-RELATED"/>
    <property type="match status" value="1"/>
</dbReference>
<protein>
    <submittedName>
        <fullName evidence="8">ABC transporter permease</fullName>
    </submittedName>
</protein>
<dbReference type="GO" id="GO:0005886">
    <property type="term" value="C:plasma membrane"/>
    <property type="evidence" value="ECO:0007669"/>
    <property type="project" value="UniProtKB-SubCell"/>
</dbReference>
<dbReference type="InterPro" id="IPR013525">
    <property type="entry name" value="ABC2_TM"/>
</dbReference>
<sequence>MKSMRKFWVVFSQVFFKNLKSGSWIFLVLSPLIVLLIGGGIFYYVAQTTEPAKVAVVSEQPLAPLLAQQDKETKYKTYSAQAAQKALADEKVDGVLTVSLTPTFKASYKNRENSQTVSDTTLNQSLSRLKTQQAAAALKLTPTQLSALLTPAKVTTKTVAFVDGKQVAKSNSAGDINRGFAFAVTFLMIMVTMTYGSMLASEIATEKGSRIMEILLSSVSATTQFFGKIAGVFALLLVQIAVYAVTGAIAWQWAKNQSFIQQYLHGVDLSFLWNAPGLITVAFFLIGTLLYAVLAAMAGSLVSNLEQVQQAVMPISLFGMLGYFGALIAQQNDAIVVKVASYVPFISASVMPVRLTLGRAGAAEALISLAVSIIFLIAFTWLSVAIYRSNVLVYSDAGVLKSMRKSWQIWRSEQGK</sequence>
<feature type="transmembrane region" description="Helical" evidence="6">
    <location>
        <begin position="311"/>
        <end position="329"/>
    </location>
</feature>
<evidence type="ECO:0000256" key="4">
    <source>
        <dbReference type="ARBA" id="ARBA00022989"/>
    </source>
</evidence>
<keyword evidence="4 6" id="KW-1133">Transmembrane helix</keyword>
<feature type="transmembrane region" description="Helical" evidence="6">
    <location>
        <begin position="271"/>
        <end position="299"/>
    </location>
</feature>
<dbReference type="PANTHER" id="PTHR30294:SF29">
    <property type="entry name" value="MULTIDRUG ABC TRANSPORTER PERMEASE YBHS-RELATED"/>
    <property type="match status" value="1"/>
</dbReference>
<proteinExistence type="predicted"/>
<comment type="subcellular location">
    <subcellularLocation>
        <location evidence="1">Cell membrane</location>
        <topology evidence="1">Multi-pass membrane protein</topology>
    </subcellularLocation>
</comment>
<feature type="transmembrane region" description="Helical" evidence="6">
    <location>
        <begin position="225"/>
        <end position="251"/>
    </location>
</feature>
<keyword evidence="3 6" id="KW-0812">Transmembrane</keyword>
<accession>A0A0R2MUW7</accession>
<comment type="caution">
    <text evidence="8">The sequence shown here is derived from an EMBL/GenBank/DDBJ whole genome shotgun (WGS) entry which is preliminary data.</text>
</comment>
<feature type="transmembrane region" description="Helical" evidence="6">
    <location>
        <begin position="335"/>
        <end position="353"/>
    </location>
</feature>
<keyword evidence="5 6" id="KW-0472">Membrane</keyword>
<evidence type="ECO:0000256" key="5">
    <source>
        <dbReference type="ARBA" id="ARBA00023136"/>
    </source>
</evidence>
<evidence type="ECO:0000313" key="8">
    <source>
        <dbReference type="EMBL" id="KRO16146.1"/>
    </source>
</evidence>
<name>A0A0R2MUW7_9LACO</name>
<gene>
    <name evidence="8" type="ORF">IV56_GL001946</name>
</gene>
<evidence type="ECO:0000256" key="1">
    <source>
        <dbReference type="ARBA" id="ARBA00004651"/>
    </source>
</evidence>
<dbReference type="GO" id="GO:0140359">
    <property type="term" value="F:ABC-type transporter activity"/>
    <property type="evidence" value="ECO:0007669"/>
    <property type="project" value="InterPro"/>
</dbReference>
<evidence type="ECO:0000259" key="7">
    <source>
        <dbReference type="Pfam" id="PF12698"/>
    </source>
</evidence>
<dbReference type="EMBL" id="JQCE01000052">
    <property type="protein sequence ID" value="KRO16146.1"/>
    <property type="molecule type" value="Genomic_DNA"/>
</dbReference>
<keyword evidence="2" id="KW-1003">Cell membrane</keyword>
<dbReference type="STRING" id="1293598.IV56_GL001946"/>
<organism evidence="8 9">
    <name type="scientific">Lacticaseibacillus saniviri JCM 17471 = DSM 24301</name>
    <dbReference type="NCBI Taxonomy" id="1293598"/>
    <lineage>
        <taxon>Bacteria</taxon>
        <taxon>Bacillati</taxon>
        <taxon>Bacillota</taxon>
        <taxon>Bacilli</taxon>
        <taxon>Lactobacillales</taxon>
        <taxon>Lactobacillaceae</taxon>
        <taxon>Lacticaseibacillus</taxon>
    </lineage>
</organism>
<dbReference type="AlphaFoldDB" id="A0A0R2MUW7"/>
<feature type="transmembrane region" description="Helical" evidence="6">
    <location>
        <begin position="21"/>
        <end position="45"/>
    </location>
</feature>